<comment type="subunit">
    <text evidence="7">The complex comprises the extracytoplasmic solute receptor protein and the two transmembrane proteins.</text>
</comment>
<evidence type="ECO:0000256" key="1">
    <source>
        <dbReference type="ARBA" id="ARBA00004651"/>
    </source>
</evidence>
<comment type="caution">
    <text evidence="9">The sequence shown here is derived from an EMBL/GenBank/DDBJ whole genome shotgun (WGS) entry which is preliminary data.</text>
</comment>
<dbReference type="GO" id="GO:0022857">
    <property type="term" value="F:transmembrane transporter activity"/>
    <property type="evidence" value="ECO:0007669"/>
    <property type="project" value="UniProtKB-UniRule"/>
</dbReference>
<protein>
    <recommendedName>
        <fullName evidence="7">TRAP transporter small permease protein</fullName>
    </recommendedName>
</protein>
<keyword evidence="10" id="KW-1185">Reference proteome</keyword>
<sequence>MYRHLNSLVYALAHLLALAGGVVLLAITFLTCLSILGRAVISLDIGLGPIRGIYDMTEIGMAVAVFAFLPWAQLREAHARVDLFQWAIPKKADQAIDLVFNVAMACVAIIGTHRLYLGMQDKLSYGETTLIAQIPVWQGYAAGLVGAVGFVIVALFCTLRAARRLAGYEDITP</sequence>
<feature type="transmembrane region" description="Helical" evidence="7">
    <location>
        <begin position="12"/>
        <end position="36"/>
    </location>
</feature>
<reference evidence="9 10" key="1">
    <citation type="submission" date="2015-12" db="EMBL/GenBank/DDBJ databases">
        <title>Genome sequence of the marine Rhodobacteraceae strain O3.65, Candidatus Tritonibacter horizontis.</title>
        <authorList>
            <person name="Poehlein A."/>
            <person name="Giebel H.A."/>
            <person name="Voget S."/>
            <person name="Brinkhoff T."/>
        </authorList>
    </citation>
    <scope>NUCLEOTIDE SEQUENCE [LARGE SCALE GENOMIC DNA]</scope>
    <source>
        <strain evidence="9 10">O3.65</strain>
    </source>
</reference>
<evidence type="ECO:0000256" key="7">
    <source>
        <dbReference type="RuleBase" id="RU369079"/>
    </source>
</evidence>
<organism evidence="9 10">
    <name type="scientific">Tritonibacter horizontis</name>
    <dbReference type="NCBI Taxonomy" id="1768241"/>
    <lineage>
        <taxon>Bacteria</taxon>
        <taxon>Pseudomonadati</taxon>
        <taxon>Pseudomonadota</taxon>
        <taxon>Alphaproteobacteria</taxon>
        <taxon>Rhodobacterales</taxon>
        <taxon>Paracoccaceae</taxon>
        <taxon>Tritonibacter</taxon>
    </lineage>
</organism>
<keyword evidence="6 7" id="KW-0472">Membrane</keyword>
<feature type="transmembrane region" description="Helical" evidence="7">
    <location>
        <begin position="137"/>
        <end position="159"/>
    </location>
</feature>
<dbReference type="Proteomes" id="UP000068382">
    <property type="component" value="Unassembled WGS sequence"/>
</dbReference>
<gene>
    <name evidence="9" type="ORF">TRIHO_43840</name>
</gene>
<dbReference type="RefSeq" id="WP_068248776.1">
    <property type="nucleotide sequence ID" value="NZ_LPUY01000135.1"/>
</dbReference>
<comment type="function">
    <text evidence="7">Part of the tripartite ATP-independent periplasmic (TRAP) transport system.</text>
</comment>
<keyword evidence="5 7" id="KW-1133">Transmembrane helix</keyword>
<evidence type="ECO:0000259" key="8">
    <source>
        <dbReference type="Pfam" id="PF04290"/>
    </source>
</evidence>
<evidence type="ECO:0000256" key="5">
    <source>
        <dbReference type="ARBA" id="ARBA00022989"/>
    </source>
</evidence>
<dbReference type="Pfam" id="PF04290">
    <property type="entry name" value="DctQ"/>
    <property type="match status" value="1"/>
</dbReference>
<evidence type="ECO:0000313" key="9">
    <source>
        <dbReference type="EMBL" id="KUP90839.1"/>
    </source>
</evidence>
<evidence type="ECO:0000313" key="10">
    <source>
        <dbReference type="Proteomes" id="UP000068382"/>
    </source>
</evidence>
<dbReference type="OrthoDB" id="6183232at2"/>
<dbReference type="InterPro" id="IPR055348">
    <property type="entry name" value="DctQ"/>
</dbReference>
<keyword evidence="7" id="KW-0997">Cell inner membrane</keyword>
<evidence type="ECO:0000256" key="3">
    <source>
        <dbReference type="ARBA" id="ARBA00022475"/>
    </source>
</evidence>
<dbReference type="AlphaFoldDB" id="A0A132BR10"/>
<evidence type="ECO:0000256" key="6">
    <source>
        <dbReference type="ARBA" id="ARBA00023136"/>
    </source>
</evidence>
<dbReference type="GO" id="GO:0005886">
    <property type="term" value="C:plasma membrane"/>
    <property type="evidence" value="ECO:0007669"/>
    <property type="project" value="UniProtKB-SubCell"/>
</dbReference>
<dbReference type="EMBL" id="LPUY01000135">
    <property type="protein sequence ID" value="KUP90839.1"/>
    <property type="molecule type" value="Genomic_DNA"/>
</dbReference>
<feature type="domain" description="Tripartite ATP-independent periplasmic transporters DctQ component" evidence="8">
    <location>
        <begin position="28"/>
        <end position="164"/>
    </location>
</feature>
<proteinExistence type="inferred from homology"/>
<keyword evidence="3" id="KW-1003">Cell membrane</keyword>
<accession>A0A132BR10</accession>
<evidence type="ECO:0000256" key="4">
    <source>
        <dbReference type="ARBA" id="ARBA00022692"/>
    </source>
</evidence>
<evidence type="ECO:0000256" key="2">
    <source>
        <dbReference type="ARBA" id="ARBA00022448"/>
    </source>
</evidence>
<keyword evidence="2 7" id="KW-0813">Transport</keyword>
<feature type="transmembrane region" description="Helical" evidence="7">
    <location>
        <begin position="95"/>
        <end position="117"/>
    </location>
</feature>
<comment type="subcellular location">
    <subcellularLocation>
        <location evidence="7">Cell inner membrane</location>
        <topology evidence="7">Multi-pass membrane protein</topology>
    </subcellularLocation>
    <subcellularLocation>
        <location evidence="1">Cell membrane</location>
        <topology evidence="1">Multi-pass membrane protein</topology>
    </subcellularLocation>
</comment>
<name>A0A132BR10_9RHOB</name>
<comment type="similarity">
    <text evidence="7">Belongs to the TRAP transporter small permease family.</text>
</comment>
<keyword evidence="4 7" id="KW-0812">Transmembrane</keyword>
<feature type="transmembrane region" description="Helical" evidence="7">
    <location>
        <begin position="56"/>
        <end position="74"/>
    </location>
</feature>